<dbReference type="InterPro" id="IPR016153">
    <property type="entry name" value="Heat_shock_Hsp33_N"/>
</dbReference>
<dbReference type="SUPFAM" id="SSF64397">
    <property type="entry name" value="Hsp33 domain"/>
    <property type="match status" value="1"/>
</dbReference>
<protein>
    <submittedName>
        <fullName evidence="7">Uncharacterized protein</fullName>
    </submittedName>
</protein>
<dbReference type="GO" id="GO:0051082">
    <property type="term" value="F:unfolded protein binding"/>
    <property type="evidence" value="ECO:0007669"/>
    <property type="project" value="InterPro"/>
</dbReference>
<feature type="signal peptide" evidence="6">
    <location>
        <begin position="1"/>
        <end position="20"/>
    </location>
</feature>
<dbReference type="Pfam" id="PF01430">
    <property type="entry name" value="HSP33"/>
    <property type="match status" value="1"/>
</dbReference>
<dbReference type="GO" id="GO:0005737">
    <property type="term" value="C:cytoplasm"/>
    <property type="evidence" value="ECO:0007669"/>
    <property type="project" value="InterPro"/>
</dbReference>
<sequence length="406" mass="44462">MGVALLIASTFLLLFQLGDTFNPLLRHSRRRRVDAPITSLRQAEEHDVEVEGLPEGATAKLVRFNVDEKLLNADPNDEDVLVTAMSGDGSLIVRAVSNKRVVEETQNRGSYPPLVLGVLGELMSSTLLYGGVLKDAPITVVNLAGSNVISGMHSASNCDGGVRGMCQDDFDASACPELFDVGSLPQGTRRVPIRFLFSNGAAGDAQIQIIKDHRTFKEPYKTWGNILDGPVDTNLGGTLSQSESRPVVLRCVCDVQKGNGEGGLEDPSGQPIEIKAAGGIFIDRMPRYDDASLERAIANVEALEEKGLSNLLQEGKSVKDLIDLVLDGLNPIYTAAIKPKFLCECPFEETMATVKGMSREDQRKDFPKGQETELVCVQCKRKRRFSWEEVKDRLEITEEEETLWPA</sequence>
<keyword evidence="5" id="KW-0676">Redox-active center</keyword>
<evidence type="ECO:0000256" key="4">
    <source>
        <dbReference type="ARBA" id="ARBA00023186"/>
    </source>
</evidence>
<dbReference type="SUPFAM" id="SSF118352">
    <property type="entry name" value="HSP33 redox switch-like"/>
    <property type="match status" value="1"/>
</dbReference>
<keyword evidence="2" id="KW-0862">Zinc</keyword>
<dbReference type="AlphaFoldDB" id="A0A0G4I0Z7"/>
<evidence type="ECO:0000313" key="7">
    <source>
        <dbReference type="EMBL" id="CEM50547.1"/>
    </source>
</evidence>
<dbReference type="GO" id="GO:0044183">
    <property type="term" value="F:protein folding chaperone"/>
    <property type="evidence" value="ECO:0007669"/>
    <property type="project" value="TreeGrafter"/>
</dbReference>
<evidence type="ECO:0000256" key="3">
    <source>
        <dbReference type="ARBA" id="ARBA00023157"/>
    </source>
</evidence>
<dbReference type="InterPro" id="IPR016154">
    <property type="entry name" value="Heat_shock_Hsp33_C"/>
</dbReference>
<evidence type="ECO:0000256" key="6">
    <source>
        <dbReference type="SAM" id="SignalP"/>
    </source>
</evidence>
<evidence type="ECO:0000256" key="1">
    <source>
        <dbReference type="ARBA" id="ARBA00022490"/>
    </source>
</evidence>
<feature type="chain" id="PRO_5005192439" evidence="6">
    <location>
        <begin position="21"/>
        <end position="406"/>
    </location>
</feature>
<keyword evidence="4" id="KW-0143">Chaperone</keyword>
<name>A0A0G4I0Z7_9ALVE</name>
<accession>A0A0G4I0Z7</accession>
<dbReference type="VEuPathDB" id="CryptoDB:Cvel_10072"/>
<dbReference type="PANTHER" id="PTHR30111">
    <property type="entry name" value="33 KDA CHAPERONIN"/>
    <property type="match status" value="1"/>
</dbReference>
<organism evidence="7">
    <name type="scientific">Chromera velia CCMP2878</name>
    <dbReference type="NCBI Taxonomy" id="1169474"/>
    <lineage>
        <taxon>Eukaryota</taxon>
        <taxon>Sar</taxon>
        <taxon>Alveolata</taxon>
        <taxon>Colpodellida</taxon>
        <taxon>Chromeraceae</taxon>
        <taxon>Chromera</taxon>
    </lineage>
</organism>
<proteinExistence type="predicted"/>
<keyword evidence="6" id="KW-0732">Signal</keyword>
<dbReference type="GO" id="GO:0042026">
    <property type="term" value="P:protein refolding"/>
    <property type="evidence" value="ECO:0007669"/>
    <property type="project" value="TreeGrafter"/>
</dbReference>
<evidence type="ECO:0000256" key="5">
    <source>
        <dbReference type="ARBA" id="ARBA00023284"/>
    </source>
</evidence>
<evidence type="ECO:0000256" key="2">
    <source>
        <dbReference type="ARBA" id="ARBA00022833"/>
    </source>
</evidence>
<dbReference type="PANTHER" id="PTHR30111:SF1">
    <property type="entry name" value="33 KDA CHAPERONIN"/>
    <property type="match status" value="1"/>
</dbReference>
<dbReference type="InterPro" id="IPR000397">
    <property type="entry name" value="Heat_shock_Hsp33"/>
</dbReference>
<gene>
    <name evidence="7" type="ORF">Cvel_10072</name>
</gene>
<keyword evidence="1" id="KW-0963">Cytoplasm</keyword>
<dbReference type="Gene3D" id="3.55.30.10">
    <property type="entry name" value="Hsp33 domain"/>
    <property type="match status" value="1"/>
</dbReference>
<dbReference type="EMBL" id="CDMZ01004699">
    <property type="protein sequence ID" value="CEM50547.1"/>
    <property type="molecule type" value="Genomic_DNA"/>
</dbReference>
<keyword evidence="3" id="KW-1015">Disulfide bond</keyword>
<reference evidence="7" key="1">
    <citation type="submission" date="2014-11" db="EMBL/GenBank/DDBJ databases">
        <authorList>
            <person name="Otto D Thomas"/>
            <person name="Naeem Raeece"/>
        </authorList>
    </citation>
    <scope>NUCLEOTIDE SEQUENCE</scope>
</reference>